<dbReference type="CDD" id="cd01949">
    <property type="entry name" value="GGDEF"/>
    <property type="match status" value="1"/>
</dbReference>
<dbReference type="GO" id="GO:0052621">
    <property type="term" value="F:diguanylate cyclase activity"/>
    <property type="evidence" value="ECO:0007669"/>
    <property type="project" value="UniProtKB-EC"/>
</dbReference>
<feature type="modified residue" description="4-aspartylphosphate" evidence="3">
    <location>
        <position position="53"/>
    </location>
</feature>
<dbReference type="InterPro" id="IPR000160">
    <property type="entry name" value="GGDEF_dom"/>
</dbReference>
<reference evidence="6" key="1">
    <citation type="journal article" date="2014" name="Int. J. Syst. Evol. Microbiol.">
        <title>Complete genome sequence of Corynebacterium casei LMG S-19264T (=DSM 44701T), isolated from a smear-ripened cheese.</title>
        <authorList>
            <consortium name="US DOE Joint Genome Institute (JGI-PGF)"/>
            <person name="Walter F."/>
            <person name="Albersmeier A."/>
            <person name="Kalinowski J."/>
            <person name="Ruckert C."/>
        </authorList>
    </citation>
    <scope>NUCLEOTIDE SEQUENCE</scope>
    <source>
        <strain evidence="6">CGMCC 1.15320</strain>
    </source>
</reference>
<dbReference type="NCBIfam" id="NF007135">
    <property type="entry name" value="PRK09581.1"/>
    <property type="match status" value="1"/>
</dbReference>
<dbReference type="SMART" id="SM00267">
    <property type="entry name" value="GGDEF"/>
    <property type="match status" value="1"/>
</dbReference>
<comment type="caution">
    <text evidence="3">Lacks conserved residue(s) required for the propagation of feature annotation.</text>
</comment>
<comment type="caution">
    <text evidence="6">The sequence shown here is derived from an EMBL/GenBank/DDBJ whole genome shotgun (WGS) entry which is preliminary data.</text>
</comment>
<dbReference type="InterPro" id="IPR050469">
    <property type="entry name" value="Diguanylate_Cyclase"/>
</dbReference>
<gene>
    <name evidence="6" type="ORF">GCM10011385_04940</name>
</gene>
<feature type="domain" description="Response regulatory" evidence="4">
    <location>
        <begin position="4"/>
        <end position="120"/>
    </location>
</feature>
<evidence type="ECO:0000256" key="1">
    <source>
        <dbReference type="ARBA" id="ARBA00012528"/>
    </source>
</evidence>
<dbReference type="Proteomes" id="UP000636264">
    <property type="component" value="Unassembled WGS sequence"/>
</dbReference>
<evidence type="ECO:0000313" key="6">
    <source>
        <dbReference type="EMBL" id="GGA54373.1"/>
    </source>
</evidence>
<dbReference type="Gene3D" id="3.40.50.2300">
    <property type="match status" value="2"/>
</dbReference>
<evidence type="ECO:0000256" key="2">
    <source>
        <dbReference type="ARBA" id="ARBA00034247"/>
    </source>
</evidence>
<dbReference type="InterPro" id="IPR011006">
    <property type="entry name" value="CheY-like_superfamily"/>
</dbReference>
<keyword evidence="7" id="KW-1185">Reference proteome</keyword>
<dbReference type="PANTHER" id="PTHR45138:SF9">
    <property type="entry name" value="DIGUANYLATE CYCLASE DGCM-RELATED"/>
    <property type="match status" value="1"/>
</dbReference>
<dbReference type="PANTHER" id="PTHR45138">
    <property type="entry name" value="REGULATORY COMPONENTS OF SENSORY TRANSDUCTION SYSTEM"/>
    <property type="match status" value="1"/>
</dbReference>
<dbReference type="Pfam" id="PF00990">
    <property type="entry name" value="GGDEF"/>
    <property type="match status" value="1"/>
</dbReference>
<comment type="catalytic activity">
    <reaction evidence="2">
        <text>2 GTP = 3',3'-c-di-GMP + 2 diphosphate</text>
        <dbReference type="Rhea" id="RHEA:24898"/>
        <dbReference type="ChEBI" id="CHEBI:33019"/>
        <dbReference type="ChEBI" id="CHEBI:37565"/>
        <dbReference type="ChEBI" id="CHEBI:58805"/>
        <dbReference type="EC" id="2.7.7.65"/>
    </reaction>
</comment>
<reference evidence="6" key="2">
    <citation type="submission" date="2020-09" db="EMBL/GenBank/DDBJ databases">
        <authorList>
            <person name="Sun Q."/>
            <person name="Zhou Y."/>
        </authorList>
    </citation>
    <scope>NUCLEOTIDE SEQUENCE</scope>
    <source>
        <strain evidence="6">CGMCC 1.15320</strain>
    </source>
</reference>
<dbReference type="SUPFAM" id="SSF52172">
    <property type="entry name" value="CheY-like"/>
    <property type="match status" value="2"/>
</dbReference>
<organism evidence="6 7">
    <name type="scientific">Nitratireductor aestuarii</name>
    <dbReference type="NCBI Taxonomy" id="1735103"/>
    <lineage>
        <taxon>Bacteria</taxon>
        <taxon>Pseudomonadati</taxon>
        <taxon>Pseudomonadota</taxon>
        <taxon>Alphaproteobacteria</taxon>
        <taxon>Hyphomicrobiales</taxon>
        <taxon>Phyllobacteriaceae</taxon>
        <taxon>Nitratireductor</taxon>
    </lineage>
</organism>
<dbReference type="GO" id="GO:0005886">
    <property type="term" value="C:plasma membrane"/>
    <property type="evidence" value="ECO:0007669"/>
    <property type="project" value="TreeGrafter"/>
</dbReference>
<dbReference type="RefSeq" id="WP_188719344.1">
    <property type="nucleotide sequence ID" value="NZ_BMIF01000001.1"/>
</dbReference>
<name>A0A916REN2_9HYPH</name>
<dbReference type="PROSITE" id="PS50110">
    <property type="entry name" value="RESPONSE_REGULATORY"/>
    <property type="match status" value="2"/>
</dbReference>
<dbReference type="FunFam" id="3.30.70.270:FF:000001">
    <property type="entry name" value="Diguanylate cyclase domain protein"/>
    <property type="match status" value="1"/>
</dbReference>
<dbReference type="InterPro" id="IPR043128">
    <property type="entry name" value="Rev_trsase/Diguanyl_cyclase"/>
</dbReference>
<dbReference type="GO" id="GO:0000160">
    <property type="term" value="P:phosphorelay signal transduction system"/>
    <property type="evidence" value="ECO:0007669"/>
    <property type="project" value="InterPro"/>
</dbReference>
<evidence type="ECO:0000313" key="7">
    <source>
        <dbReference type="Proteomes" id="UP000636264"/>
    </source>
</evidence>
<feature type="domain" description="Response regulatory" evidence="4">
    <location>
        <begin position="157"/>
        <end position="272"/>
    </location>
</feature>
<dbReference type="InterPro" id="IPR029787">
    <property type="entry name" value="Nucleotide_cyclase"/>
</dbReference>
<dbReference type="GO" id="GO:1902201">
    <property type="term" value="P:negative regulation of bacterial-type flagellum-dependent cell motility"/>
    <property type="evidence" value="ECO:0007669"/>
    <property type="project" value="TreeGrafter"/>
</dbReference>
<dbReference type="AlphaFoldDB" id="A0A916REN2"/>
<proteinExistence type="predicted"/>
<protein>
    <recommendedName>
        <fullName evidence="1">diguanylate cyclase</fullName>
        <ecNumber evidence="1">2.7.7.65</ecNumber>
    </recommendedName>
</protein>
<dbReference type="EC" id="2.7.7.65" evidence="1"/>
<dbReference type="GO" id="GO:0043709">
    <property type="term" value="P:cell adhesion involved in single-species biofilm formation"/>
    <property type="evidence" value="ECO:0007669"/>
    <property type="project" value="TreeGrafter"/>
</dbReference>
<feature type="domain" description="GGDEF" evidence="5">
    <location>
        <begin position="322"/>
        <end position="456"/>
    </location>
</feature>
<evidence type="ECO:0000259" key="5">
    <source>
        <dbReference type="PROSITE" id="PS50887"/>
    </source>
</evidence>
<dbReference type="SUPFAM" id="SSF55073">
    <property type="entry name" value="Nucleotide cyclase"/>
    <property type="match status" value="1"/>
</dbReference>
<sequence>MTARILVVDDVAANVKLLEARLSAEYYDVVTARSGPEAIEICEDGKIDLVLLDIMMPGMDGFEVCRILKGNPKTEHVPVVMVTALDQTEHRVMGLEAGADDFLVKPVNDVQLLTRVRTLTRLKALTDELRLRAETTNDMDIAELLHARSSGTQDSPPILLVDANQPSRDAVLGMLSGEFVVDIAVEAQDALLRAIEGGYECILVATGSSEFDPLRLCAQLHALERTRSIPIILIASPGEERYVLRGLELAAHDYVLRPVVQMELIARIRTQIRRKSYNDRLRSSVARTVEMAITDPLTGVYNRRYLDSHLQSQFHRAQARKRPLSLMIIDVDRFKWINDQLGHAAGDQVLQELALRLQRNLRGKDLICRFGGEEFIVVMPDTELADAFKVGERIRGQIADRPFSLDGGKSLQVTASVGISGVKPFEDSPEEMLKRADVALYKAKAQGRNRVVAPAA</sequence>
<evidence type="ECO:0000256" key="3">
    <source>
        <dbReference type="PROSITE-ProRule" id="PRU00169"/>
    </source>
</evidence>
<dbReference type="SMART" id="SM00448">
    <property type="entry name" value="REC"/>
    <property type="match status" value="2"/>
</dbReference>
<dbReference type="FunFam" id="3.40.50.2300:FF:000574">
    <property type="entry name" value="Response regulator PleD"/>
    <property type="match status" value="1"/>
</dbReference>
<keyword evidence="3" id="KW-0597">Phosphoprotein</keyword>
<dbReference type="PROSITE" id="PS50887">
    <property type="entry name" value="GGDEF"/>
    <property type="match status" value="1"/>
</dbReference>
<evidence type="ECO:0000259" key="4">
    <source>
        <dbReference type="PROSITE" id="PS50110"/>
    </source>
</evidence>
<accession>A0A916REN2</accession>
<dbReference type="EMBL" id="BMIF01000001">
    <property type="protein sequence ID" value="GGA54373.1"/>
    <property type="molecule type" value="Genomic_DNA"/>
</dbReference>
<dbReference type="InterPro" id="IPR001789">
    <property type="entry name" value="Sig_transdc_resp-reg_receiver"/>
</dbReference>
<dbReference type="Gene3D" id="3.30.70.270">
    <property type="match status" value="1"/>
</dbReference>
<dbReference type="Pfam" id="PF00072">
    <property type="entry name" value="Response_reg"/>
    <property type="match status" value="1"/>
</dbReference>
<dbReference type="CDD" id="cd17538">
    <property type="entry name" value="REC_D1_PleD-like"/>
    <property type="match status" value="1"/>
</dbReference>
<dbReference type="NCBIfam" id="TIGR00254">
    <property type="entry name" value="GGDEF"/>
    <property type="match status" value="1"/>
</dbReference>